<feature type="domain" description="Asteroid" evidence="3">
    <location>
        <begin position="152"/>
        <end position="379"/>
    </location>
</feature>
<sequence length="593" mass="65958">MGIRRLYTNLRPYARPTILEPCTEIFIDGPGLAHHVYEKCYSAAPPARPEDVNPWDSAIPYSVLQDSVIKYLHMLESCGAKMIYFDGALPASKRPTRILRLEESLRKLCTFHASYSHTLPRCSDRSAREWGGVEIFSERAVYTPQSPVLSTPPFLVTATLAALSRGGYAERTSTVPGEAEGYAARDAIAAGGVVLTSDSDLLLFRGEGENDWGVVMFKDLEVNFSTGQISTVLFRPEDIAKGFDLELAFLGYLSLCNPQATFSTLREWCARITERSRSGAIVEEMGRKWREFAAGYALPEGDGGRLIDPRIGELLSLRGAVGRKREMFLPTLWEDTSRASAWDVGREVRALAYSLLFPGEMSLEEISRRGHGISGAPVEIILGRKAKQKLHEIILESQEEDWQARYVLQQIVKTFAARNKPPPHASILESSASLVSACAHTSTDATNRQTAGVRWTWERIQTFAMLQAAWYSLLLLSEVLKETTSSKSGLGVLPVEVLDGRRFVDARPGAGAKSLVKEILAAYFGEEEEEEEEEEEDMKARRRMSKEENLEGVWKEASGKARRKRRWPAEEVAEVKVKVAATKGGNMFAALVE</sequence>
<organism evidence="4 5">
    <name type="scientific">Tuber melanosporum (strain Mel28)</name>
    <name type="common">Perigord black truffle</name>
    <dbReference type="NCBI Taxonomy" id="656061"/>
    <lineage>
        <taxon>Eukaryota</taxon>
        <taxon>Fungi</taxon>
        <taxon>Dikarya</taxon>
        <taxon>Ascomycota</taxon>
        <taxon>Pezizomycotina</taxon>
        <taxon>Pezizomycetes</taxon>
        <taxon>Pezizales</taxon>
        <taxon>Tuberaceae</taxon>
        <taxon>Tuber</taxon>
    </lineage>
</organism>
<dbReference type="HOGENOM" id="CLU_016461_1_0_1"/>
<dbReference type="STRING" id="656061.D5GG86"/>
<name>D5GG86_TUBMM</name>
<proteinExistence type="inferred from homology"/>
<dbReference type="AlphaFoldDB" id="D5GG86"/>
<dbReference type="SUPFAM" id="SSF88723">
    <property type="entry name" value="PIN domain-like"/>
    <property type="match status" value="1"/>
</dbReference>
<feature type="compositionally biased region" description="Acidic residues" evidence="2">
    <location>
        <begin position="526"/>
        <end position="537"/>
    </location>
</feature>
<evidence type="ECO:0000256" key="2">
    <source>
        <dbReference type="SAM" id="MobiDB-lite"/>
    </source>
</evidence>
<dbReference type="eggNOG" id="ENOG502S2DC">
    <property type="taxonomic scope" value="Eukaryota"/>
</dbReference>
<dbReference type="Pfam" id="PF12813">
    <property type="entry name" value="XPG_I_2"/>
    <property type="match status" value="1"/>
</dbReference>
<feature type="region of interest" description="Disordered" evidence="2">
    <location>
        <begin position="526"/>
        <end position="545"/>
    </location>
</feature>
<keyword evidence="5" id="KW-1185">Reference proteome</keyword>
<protein>
    <submittedName>
        <fullName evidence="4">(Perigord truffle) hypothetical protein</fullName>
    </submittedName>
</protein>
<dbReference type="InterPro" id="IPR029060">
    <property type="entry name" value="PIN-like_dom_sf"/>
</dbReference>
<dbReference type="InterPro" id="IPR026832">
    <property type="entry name" value="Asteroid"/>
</dbReference>
<evidence type="ECO:0000256" key="1">
    <source>
        <dbReference type="ARBA" id="ARBA00007398"/>
    </source>
</evidence>
<dbReference type="InParanoid" id="D5GG86"/>
<dbReference type="GeneID" id="9184590"/>
<dbReference type="Proteomes" id="UP000006911">
    <property type="component" value="Unassembled WGS sequence"/>
</dbReference>
<dbReference type="EMBL" id="FN430246">
    <property type="protein sequence ID" value="CAZ83529.1"/>
    <property type="molecule type" value="Genomic_DNA"/>
</dbReference>
<evidence type="ECO:0000313" key="5">
    <source>
        <dbReference type="Proteomes" id="UP000006911"/>
    </source>
</evidence>
<dbReference type="Gene3D" id="3.40.50.1010">
    <property type="entry name" value="5'-nuclease"/>
    <property type="match status" value="1"/>
</dbReference>
<dbReference type="PANTHER" id="PTHR15665">
    <property type="entry name" value="ASTEROID PROTEIN"/>
    <property type="match status" value="1"/>
</dbReference>
<comment type="similarity">
    <text evidence="1">Belongs to the asteroid family.</text>
</comment>
<gene>
    <name evidence="4" type="ORF">GSTUM_00002000001</name>
</gene>
<evidence type="ECO:0000259" key="3">
    <source>
        <dbReference type="Pfam" id="PF12813"/>
    </source>
</evidence>
<dbReference type="PANTHER" id="PTHR15665:SF1">
    <property type="entry name" value="PROTEIN ASTEROID HOMOLOG 1"/>
    <property type="match status" value="1"/>
</dbReference>
<accession>D5GG86</accession>
<dbReference type="KEGG" id="tml:GSTUM_00002000001"/>
<reference evidence="4 5" key="1">
    <citation type="journal article" date="2010" name="Nature">
        <title>Perigord black truffle genome uncovers evolutionary origins and mechanisms of symbiosis.</title>
        <authorList>
            <person name="Martin F."/>
            <person name="Kohler A."/>
            <person name="Murat C."/>
            <person name="Balestrini R."/>
            <person name="Coutinho P.M."/>
            <person name="Jaillon O."/>
            <person name="Montanini B."/>
            <person name="Morin E."/>
            <person name="Noel B."/>
            <person name="Percudani R."/>
            <person name="Porcel B."/>
            <person name="Rubini A."/>
            <person name="Amicucci A."/>
            <person name="Amselem J."/>
            <person name="Anthouard V."/>
            <person name="Arcioni S."/>
            <person name="Artiguenave F."/>
            <person name="Aury J.M."/>
            <person name="Ballario P."/>
            <person name="Bolchi A."/>
            <person name="Brenna A."/>
            <person name="Brun A."/>
            <person name="Buee M."/>
            <person name="Cantarel B."/>
            <person name="Chevalier G."/>
            <person name="Couloux A."/>
            <person name="Da Silva C."/>
            <person name="Denoeud F."/>
            <person name="Duplessis S."/>
            <person name="Ghignone S."/>
            <person name="Hilselberger B."/>
            <person name="Iotti M."/>
            <person name="Marcais B."/>
            <person name="Mello A."/>
            <person name="Miranda M."/>
            <person name="Pacioni G."/>
            <person name="Quesneville H."/>
            <person name="Riccioni C."/>
            <person name="Ruotolo R."/>
            <person name="Splivallo R."/>
            <person name="Stocchi V."/>
            <person name="Tisserant E."/>
            <person name="Viscomi A.R."/>
            <person name="Zambonelli A."/>
            <person name="Zampieri E."/>
            <person name="Henrissat B."/>
            <person name="Lebrun M.H."/>
            <person name="Paolocci F."/>
            <person name="Bonfante P."/>
            <person name="Ottonello S."/>
            <person name="Wincker P."/>
        </authorList>
    </citation>
    <scope>NUCLEOTIDE SEQUENCE [LARGE SCALE GENOMIC DNA]</scope>
    <source>
        <strain evidence="4 5">Mel28</strain>
    </source>
</reference>
<dbReference type="RefSeq" id="XP_002839338.1">
    <property type="nucleotide sequence ID" value="XM_002839292.1"/>
</dbReference>
<dbReference type="InterPro" id="IPR039436">
    <property type="entry name" value="Asteroid_dom"/>
</dbReference>
<evidence type="ECO:0000313" key="4">
    <source>
        <dbReference type="EMBL" id="CAZ83529.1"/>
    </source>
</evidence>